<gene>
    <name evidence="1" type="ORF">WJL_2943</name>
</gene>
<sequence length="39" mass="4388">MLMVSKKKYTIARLTACTEFYLDSNGTKRILTSPKAVAH</sequence>
<organism evidence="1 2">
    <name type="scientific">Lactiplantibacillus plantarum WJL</name>
    <dbReference type="NCBI Taxonomy" id="1350466"/>
    <lineage>
        <taxon>Bacteria</taxon>
        <taxon>Bacillati</taxon>
        <taxon>Bacillota</taxon>
        <taxon>Bacilli</taxon>
        <taxon>Lactobacillales</taxon>
        <taxon>Lactobacillaceae</taxon>
        <taxon>Lactiplantibacillus</taxon>
    </lineage>
</organism>
<dbReference type="EMBL" id="LKLZ01000013">
    <property type="protein sequence ID" value="KPN41575.1"/>
    <property type="molecule type" value="Genomic_DNA"/>
</dbReference>
<evidence type="ECO:0000313" key="2">
    <source>
        <dbReference type="Proteomes" id="UP000050511"/>
    </source>
</evidence>
<proteinExistence type="predicted"/>
<name>A0A837P1X0_LACPN</name>
<reference evidence="1 2" key="1">
    <citation type="submission" date="2015-10" db="EMBL/GenBank/DDBJ databases">
        <title>Resequencing of Lactobacillus plantarum WJL strain genome.</title>
        <authorList>
            <person name="Martino M.E."/>
        </authorList>
    </citation>
    <scope>NUCLEOTIDE SEQUENCE [LARGE SCALE GENOMIC DNA]</scope>
    <source>
        <strain evidence="1 2">WJL</strain>
    </source>
</reference>
<comment type="caution">
    <text evidence="1">The sequence shown here is derived from an EMBL/GenBank/DDBJ whole genome shotgun (WGS) entry which is preliminary data.</text>
</comment>
<accession>A0A837P1X0</accession>
<dbReference type="AlphaFoldDB" id="A0A837P1X0"/>
<dbReference type="Proteomes" id="UP000050511">
    <property type="component" value="Unassembled WGS sequence"/>
</dbReference>
<protein>
    <submittedName>
        <fullName evidence="1">Uncharacterized protein</fullName>
    </submittedName>
</protein>
<evidence type="ECO:0000313" key="1">
    <source>
        <dbReference type="EMBL" id="KPN41575.1"/>
    </source>
</evidence>